<protein>
    <submittedName>
        <fullName evidence="3">NB-ARC domain-containing protein</fullName>
    </submittedName>
</protein>
<feature type="domain" description="vWA-MoxR associated protein N-terminal HTH" evidence="2">
    <location>
        <begin position="11"/>
        <end position="93"/>
    </location>
</feature>
<evidence type="ECO:0000313" key="3">
    <source>
        <dbReference type="EMBL" id="XCM35901.1"/>
    </source>
</evidence>
<name>A0AAU8J9V1_9CYAN</name>
<dbReference type="EMBL" id="CP159837">
    <property type="protein sequence ID" value="XCM35901.1"/>
    <property type="molecule type" value="Genomic_DNA"/>
</dbReference>
<dbReference type="SUPFAM" id="SSF52540">
    <property type="entry name" value="P-loop containing nucleoside triphosphate hydrolases"/>
    <property type="match status" value="1"/>
</dbReference>
<dbReference type="GO" id="GO:0043531">
    <property type="term" value="F:ADP binding"/>
    <property type="evidence" value="ECO:0007669"/>
    <property type="project" value="InterPro"/>
</dbReference>
<gene>
    <name evidence="3" type="ORF">ABWT76_004618</name>
</gene>
<sequence length="458" mass="51979">MAVTYTTSVCMTITEVLQLVDRLVEKQAGKHLNDLEKTVVKGLWEGKTYSQIADEHGYDTNYIGDTSRWLFKQLSEELDEKVTRANFCWTIERVINSQFVGLVNSHITWCHPNIQPSSTSTPETEEINKKTEYRDLAIAPSIAYFCDRTTELQTLSHWVLEENTRLISVLGLPGIGKTTLVKKFVDLNLQKFDVVVWKSLKFSRSLDSIITDICANGNLDNLIITDNAISQLINILSQQRCLLILDDVQELFTPGQLAGEYKSEYEDYKTLFSSLREITHQSCAILLSQEQSQEMFSFNDNLSPVKYLELKGLTDPNFFTSLGLSGDRNLSSLMTAYEGHPAYLKDIASLISHVFGGKVSEFLAEDCLIIPVDTQLQIKEFFQRLSPIEEQIMLKLSQWDKPISKEELKQGLDLSPIALINGLQSLKRRYLINIIAGEKVLLDLSNVIRAYLRITGEK</sequence>
<dbReference type="Pfam" id="PF26355">
    <property type="entry name" value="HTH_VMAP-M9"/>
    <property type="match status" value="1"/>
</dbReference>
<dbReference type="InterPro" id="IPR002182">
    <property type="entry name" value="NB-ARC"/>
</dbReference>
<dbReference type="InterPro" id="IPR058651">
    <property type="entry name" value="HTH_VMAP-M9"/>
</dbReference>
<organism evidence="3">
    <name type="scientific">Planktothricoides raciborskii GIHE-MW2</name>
    <dbReference type="NCBI Taxonomy" id="2792601"/>
    <lineage>
        <taxon>Bacteria</taxon>
        <taxon>Bacillati</taxon>
        <taxon>Cyanobacteriota</taxon>
        <taxon>Cyanophyceae</taxon>
        <taxon>Oscillatoriophycideae</taxon>
        <taxon>Oscillatoriales</taxon>
        <taxon>Oscillatoriaceae</taxon>
        <taxon>Planktothricoides</taxon>
    </lineage>
</organism>
<dbReference type="PRINTS" id="PR00364">
    <property type="entry name" value="DISEASERSIST"/>
</dbReference>
<dbReference type="AlphaFoldDB" id="A0AAU8J9V1"/>
<dbReference type="Pfam" id="PF00931">
    <property type="entry name" value="NB-ARC"/>
    <property type="match status" value="1"/>
</dbReference>
<dbReference type="Gene3D" id="3.40.50.300">
    <property type="entry name" value="P-loop containing nucleotide triphosphate hydrolases"/>
    <property type="match status" value="1"/>
</dbReference>
<dbReference type="RefSeq" id="WP_242049931.1">
    <property type="nucleotide sequence ID" value="NZ_CP159837.1"/>
</dbReference>
<accession>A0AAU8J9V1</accession>
<feature type="domain" description="NB-ARC" evidence="1">
    <location>
        <begin position="150"/>
        <end position="252"/>
    </location>
</feature>
<evidence type="ECO:0000259" key="1">
    <source>
        <dbReference type="Pfam" id="PF00931"/>
    </source>
</evidence>
<proteinExistence type="predicted"/>
<evidence type="ECO:0000259" key="2">
    <source>
        <dbReference type="Pfam" id="PF26355"/>
    </source>
</evidence>
<dbReference type="InterPro" id="IPR027417">
    <property type="entry name" value="P-loop_NTPase"/>
</dbReference>
<reference evidence="3" key="1">
    <citation type="submission" date="2024-07" db="EMBL/GenBank/DDBJ databases">
        <authorList>
            <person name="Kim Y.J."/>
            <person name="Jeong J.Y."/>
        </authorList>
    </citation>
    <scope>NUCLEOTIDE SEQUENCE</scope>
    <source>
        <strain evidence="3">GIHE-MW2</strain>
    </source>
</reference>